<feature type="domain" description="DNA-binding protein Rv2175c wHTH" evidence="2">
    <location>
        <begin position="77"/>
        <end position="118"/>
    </location>
</feature>
<protein>
    <submittedName>
        <fullName evidence="3">Uncharacterized protein</fullName>
    </submittedName>
</protein>
<reference evidence="4" key="1">
    <citation type="submission" date="2016-06" db="EMBL/GenBank/DDBJ databases">
        <authorList>
            <person name="Varghese N."/>
            <person name="Submissions Spin"/>
        </authorList>
    </citation>
    <scope>NUCLEOTIDE SEQUENCE [LARGE SCALE GENOMIC DNA]</scope>
    <source>
        <strain evidence="4">DSM 44875</strain>
    </source>
</reference>
<evidence type="ECO:0000313" key="4">
    <source>
        <dbReference type="Proteomes" id="UP000198243"/>
    </source>
</evidence>
<sequence length="182" mass="19567">MLQPAANLIRPAALAEPVPTPDPLVTGPFIGCSDRSSRGARWPVRAVAWQGDRVTEPVPDQAVPGPELAGPADPAGWLTLPDVAERLDVSISKVHQMIRDRELLAVRRDGIRRVPADLVANQTVLKHLPGVLNLLSDNGYDDEAALRWLYEPDDALPGATPAAALSGDQAREVKRRAQALGF</sequence>
<evidence type="ECO:0000259" key="2">
    <source>
        <dbReference type="Pfam" id="PF21531"/>
    </source>
</evidence>
<evidence type="ECO:0000313" key="3">
    <source>
        <dbReference type="EMBL" id="SCF00306.1"/>
    </source>
</evidence>
<evidence type="ECO:0000259" key="1">
    <source>
        <dbReference type="Pfam" id="PF18367"/>
    </source>
</evidence>
<dbReference type="InterPro" id="IPR048576">
    <property type="entry name" value="Rv2175c_wHTH"/>
</dbReference>
<dbReference type="Proteomes" id="UP000198243">
    <property type="component" value="Chromosome I"/>
</dbReference>
<dbReference type="InterPro" id="IPR041098">
    <property type="entry name" value="Rv2175c_C"/>
</dbReference>
<accession>A0A1C4WVM3</accession>
<proteinExistence type="predicted"/>
<dbReference type="Pfam" id="PF18367">
    <property type="entry name" value="Rv2175c_C"/>
    <property type="match status" value="1"/>
</dbReference>
<gene>
    <name evidence="3" type="ORF">GA0070607_4242</name>
</gene>
<dbReference type="AlphaFoldDB" id="A0A1C4WVM3"/>
<keyword evidence="4" id="KW-1185">Reference proteome</keyword>
<feature type="domain" description="Rv2175c C-terminal" evidence="1">
    <location>
        <begin position="126"/>
        <end position="181"/>
    </location>
</feature>
<dbReference type="Pfam" id="PF21531">
    <property type="entry name" value="Rv2175c_wHTH"/>
    <property type="match status" value="1"/>
</dbReference>
<dbReference type="EMBL" id="LT607412">
    <property type="protein sequence ID" value="SCF00306.1"/>
    <property type="molecule type" value="Genomic_DNA"/>
</dbReference>
<dbReference type="GO" id="GO:0003677">
    <property type="term" value="F:DNA binding"/>
    <property type="evidence" value="ECO:0007669"/>
    <property type="project" value="InterPro"/>
</dbReference>
<organism evidence="3 4">
    <name type="scientific">Micromonospora coriariae</name>
    <dbReference type="NCBI Taxonomy" id="285665"/>
    <lineage>
        <taxon>Bacteria</taxon>
        <taxon>Bacillati</taxon>
        <taxon>Actinomycetota</taxon>
        <taxon>Actinomycetes</taxon>
        <taxon>Micromonosporales</taxon>
        <taxon>Micromonosporaceae</taxon>
        <taxon>Micromonospora</taxon>
    </lineage>
</organism>
<name>A0A1C4WVM3_9ACTN</name>